<evidence type="ECO:0000313" key="7">
    <source>
        <dbReference type="Proteomes" id="UP000183832"/>
    </source>
</evidence>
<dbReference type="EMBL" id="CVRI01000047">
    <property type="protein sequence ID" value="CRK97351.1"/>
    <property type="molecule type" value="Genomic_DNA"/>
</dbReference>
<comment type="subcellular location">
    <subcellularLocation>
        <location evidence="1">Secreted</location>
    </subcellularLocation>
</comment>
<keyword evidence="3 4" id="KW-0732">Signal</keyword>
<evidence type="ECO:0000256" key="3">
    <source>
        <dbReference type="ARBA" id="ARBA00022729"/>
    </source>
</evidence>
<dbReference type="Proteomes" id="UP000183832">
    <property type="component" value="Unassembled WGS sequence"/>
</dbReference>
<reference evidence="6 7" key="1">
    <citation type="submission" date="2015-04" db="EMBL/GenBank/DDBJ databases">
        <authorList>
            <person name="Syromyatnikov M.Y."/>
            <person name="Popov V.N."/>
        </authorList>
    </citation>
    <scope>NUCLEOTIDE SEQUENCE [LARGE SCALE GENOMIC DNA]</scope>
</reference>
<feature type="signal peptide" evidence="4">
    <location>
        <begin position="1"/>
        <end position="23"/>
    </location>
</feature>
<gene>
    <name evidence="6" type="ORF">CLUMA_CG010742</name>
</gene>
<feature type="chain" id="PRO_5012339689" evidence="4">
    <location>
        <begin position="24"/>
        <end position="189"/>
    </location>
</feature>
<name>A0A1J1IAP2_9DIPT</name>
<proteinExistence type="predicted"/>
<accession>A0A1J1IAP2</accession>
<evidence type="ECO:0000313" key="6">
    <source>
        <dbReference type="EMBL" id="CRK97351.1"/>
    </source>
</evidence>
<dbReference type="AlphaFoldDB" id="A0A1J1IAP2"/>
<dbReference type="InterPro" id="IPR056861">
    <property type="entry name" value="HMCN1-like_VWA"/>
</dbReference>
<evidence type="ECO:0000256" key="1">
    <source>
        <dbReference type="ARBA" id="ARBA00004613"/>
    </source>
</evidence>
<protein>
    <submittedName>
        <fullName evidence="6">CLUMA_CG010742, isoform A</fullName>
    </submittedName>
</protein>
<dbReference type="STRING" id="568069.A0A1J1IAP2"/>
<evidence type="ECO:0000256" key="4">
    <source>
        <dbReference type="SAM" id="SignalP"/>
    </source>
</evidence>
<organism evidence="6 7">
    <name type="scientific">Clunio marinus</name>
    <dbReference type="NCBI Taxonomy" id="568069"/>
    <lineage>
        <taxon>Eukaryota</taxon>
        <taxon>Metazoa</taxon>
        <taxon>Ecdysozoa</taxon>
        <taxon>Arthropoda</taxon>
        <taxon>Hexapoda</taxon>
        <taxon>Insecta</taxon>
        <taxon>Pterygota</taxon>
        <taxon>Neoptera</taxon>
        <taxon>Endopterygota</taxon>
        <taxon>Diptera</taxon>
        <taxon>Nematocera</taxon>
        <taxon>Chironomoidea</taxon>
        <taxon>Chironomidae</taxon>
        <taxon>Clunio</taxon>
    </lineage>
</organism>
<evidence type="ECO:0000256" key="2">
    <source>
        <dbReference type="ARBA" id="ARBA00022525"/>
    </source>
</evidence>
<keyword evidence="2" id="KW-0964">Secreted</keyword>
<evidence type="ECO:0000259" key="5">
    <source>
        <dbReference type="Pfam" id="PF25106"/>
    </source>
</evidence>
<keyword evidence="7" id="KW-1185">Reference proteome</keyword>
<dbReference type="Pfam" id="PF25106">
    <property type="entry name" value="VWA_4"/>
    <property type="match status" value="1"/>
</dbReference>
<sequence>MSRLVFCAYLTLIISIIVQAASSIDKCPSVTDFPSSDLRSFSEEDFAWQDQKSLVIVFDMTSSMRVDIEQLRAAAIEIVNELSEREDNVIENYILSLFDDPYIAEPFVTTDPSELIARLNEVILGTYEEQLSASIPFIADFYHFRNRDFSDIFPMTLIGALKIAERNHTTASDDLTVSLYKIAAVRLYL</sequence>
<feature type="domain" description="Hemicentin-1-like von Willebrand factor A" evidence="5">
    <location>
        <begin position="53"/>
        <end position="123"/>
    </location>
</feature>